<dbReference type="STRING" id="1293045.H663_13545"/>
<evidence type="ECO:0008006" key="4">
    <source>
        <dbReference type="Google" id="ProtNLM"/>
    </source>
</evidence>
<keyword evidence="1" id="KW-0732">Signal</keyword>
<dbReference type="InterPro" id="IPR011990">
    <property type="entry name" value="TPR-like_helical_dom_sf"/>
</dbReference>
<accession>A0A2T7UD78</accession>
<sequence length="149" mass="16396">MKKPFAVAILWAVTLASMAADSSPSSGPATSTGIGQARQAIEVKNYDLAVKVLSQSDEKSSADWHNLMGYSLRKKTPPDLPAAEKHYQMALEKDPKHRGALEYYGELLLLKNDLPGAEALLKRLEKACFFGCEELRDLKKSVADFKAKK</sequence>
<feature type="chain" id="PRO_5015686171" description="Tetratricopeptide repeat protein" evidence="1">
    <location>
        <begin position="20"/>
        <end position="149"/>
    </location>
</feature>
<dbReference type="EMBL" id="LFYT02000012">
    <property type="protein sequence ID" value="PVE42643.1"/>
    <property type="molecule type" value="Genomic_DNA"/>
</dbReference>
<dbReference type="SUPFAM" id="SSF48452">
    <property type="entry name" value="TPR-like"/>
    <property type="match status" value="1"/>
</dbReference>
<proteinExistence type="predicted"/>
<keyword evidence="3" id="KW-1185">Reference proteome</keyword>
<gene>
    <name evidence="2" type="ORF">H663_011145</name>
</gene>
<evidence type="ECO:0000256" key="1">
    <source>
        <dbReference type="SAM" id="SignalP"/>
    </source>
</evidence>
<dbReference type="OrthoDB" id="8592798at2"/>
<comment type="caution">
    <text evidence="2">The sequence shown here is derived from an EMBL/GenBank/DDBJ whole genome shotgun (WGS) entry which is preliminary data.</text>
</comment>
<feature type="signal peptide" evidence="1">
    <location>
        <begin position="1"/>
        <end position="19"/>
    </location>
</feature>
<dbReference type="Gene3D" id="1.25.40.10">
    <property type="entry name" value="Tetratricopeptide repeat domain"/>
    <property type="match status" value="1"/>
</dbReference>
<name>A0A2T7UD78_9BURK</name>
<dbReference type="AlphaFoldDB" id="A0A2T7UD78"/>
<evidence type="ECO:0000313" key="3">
    <source>
        <dbReference type="Proteomes" id="UP000037507"/>
    </source>
</evidence>
<organism evidence="2 3">
    <name type="scientific">Limnohabitans planktonicus II-D5</name>
    <dbReference type="NCBI Taxonomy" id="1293045"/>
    <lineage>
        <taxon>Bacteria</taxon>
        <taxon>Pseudomonadati</taxon>
        <taxon>Pseudomonadota</taxon>
        <taxon>Betaproteobacteria</taxon>
        <taxon>Burkholderiales</taxon>
        <taxon>Comamonadaceae</taxon>
        <taxon>Limnohabitans</taxon>
    </lineage>
</organism>
<dbReference type="Proteomes" id="UP000037507">
    <property type="component" value="Unassembled WGS sequence"/>
</dbReference>
<reference evidence="2" key="1">
    <citation type="submission" date="2017-04" db="EMBL/GenBank/DDBJ databases">
        <title>Unexpected and diverse lifestyles within the genus Limnohabitans.</title>
        <authorList>
            <person name="Kasalicky V."/>
            <person name="Mehrshad M."/>
            <person name="Andrei S.-A."/>
            <person name="Salcher M."/>
            <person name="Kratochvilova H."/>
            <person name="Simek K."/>
            <person name="Ghai R."/>
        </authorList>
    </citation>
    <scope>NUCLEOTIDE SEQUENCE [LARGE SCALE GENOMIC DNA]</scope>
    <source>
        <strain evidence="2">II-D5</strain>
    </source>
</reference>
<evidence type="ECO:0000313" key="2">
    <source>
        <dbReference type="EMBL" id="PVE42643.1"/>
    </source>
</evidence>
<protein>
    <recommendedName>
        <fullName evidence="4">Tetratricopeptide repeat protein</fullName>
    </recommendedName>
</protein>